<dbReference type="InterPro" id="IPR035940">
    <property type="entry name" value="CAP_sf"/>
</dbReference>
<accession>A0A8J1TKZ1</accession>
<organism evidence="1 2">
    <name type="scientific">Owenia fusiformis</name>
    <name type="common">Polychaete worm</name>
    <dbReference type="NCBI Taxonomy" id="6347"/>
    <lineage>
        <taxon>Eukaryota</taxon>
        <taxon>Metazoa</taxon>
        <taxon>Spiralia</taxon>
        <taxon>Lophotrochozoa</taxon>
        <taxon>Annelida</taxon>
        <taxon>Polychaeta</taxon>
        <taxon>Sedentaria</taxon>
        <taxon>Canalipalpata</taxon>
        <taxon>Sabellida</taxon>
        <taxon>Oweniida</taxon>
        <taxon>Oweniidae</taxon>
        <taxon>Owenia</taxon>
    </lineage>
</organism>
<gene>
    <name evidence="1" type="ORF">OFUS_LOCUS25788</name>
</gene>
<dbReference type="SUPFAM" id="SSF55797">
    <property type="entry name" value="PR-1-like"/>
    <property type="match status" value="1"/>
</dbReference>
<dbReference type="Pfam" id="PF00188">
    <property type="entry name" value="CAP"/>
    <property type="match status" value="1"/>
</dbReference>
<dbReference type="Gene3D" id="3.40.33.10">
    <property type="entry name" value="CAP"/>
    <property type="match status" value="1"/>
</dbReference>
<comment type="caution">
    <text evidence="1">The sequence shown here is derived from an EMBL/GenBank/DDBJ whole genome shotgun (WGS) entry which is preliminary data.</text>
</comment>
<dbReference type="CDD" id="cd05380">
    <property type="entry name" value="CAP_euk"/>
    <property type="match status" value="1"/>
</dbReference>
<evidence type="ECO:0000313" key="1">
    <source>
        <dbReference type="EMBL" id="CAH1802070.1"/>
    </source>
</evidence>
<dbReference type="AlphaFoldDB" id="A0A8J1TKZ1"/>
<feature type="non-terminal residue" evidence="1">
    <location>
        <position position="1"/>
    </location>
</feature>
<dbReference type="InterPro" id="IPR014044">
    <property type="entry name" value="CAP_dom"/>
</dbReference>
<keyword evidence="2" id="KW-1185">Reference proteome</keyword>
<evidence type="ECO:0000313" key="2">
    <source>
        <dbReference type="Proteomes" id="UP000749559"/>
    </source>
</evidence>
<feature type="non-terminal residue" evidence="1">
    <location>
        <position position="134"/>
    </location>
</feature>
<proteinExistence type="predicted"/>
<dbReference type="Proteomes" id="UP000749559">
    <property type="component" value="Unassembled WGS sequence"/>
</dbReference>
<reference evidence="1" key="1">
    <citation type="submission" date="2022-03" db="EMBL/GenBank/DDBJ databases">
        <authorList>
            <person name="Martin C."/>
        </authorList>
    </citation>
    <scope>NUCLEOTIDE SEQUENCE</scope>
</reference>
<sequence length="134" mass="15123">VWSDELEVCAMKHAKNCPGGHSDMSCGLASGYPMGENMHWFPWPPTKAKLESQVYDWWKELYSPGYDWYKARAVNGIWASTGHYTIQDGYGVTEVGCGFVDCSAKGKWSTFVCQYRSRPGKRAKAIGDYVESIY</sequence>
<name>A0A8J1TKZ1_OWEFU</name>
<dbReference type="EMBL" id="CAIIXF020000012">
    <property type="protein sequence ID" value="CAH1802070.1"/>
    <property type="molecule type" value="Genomic_DNA"/>
</dbReference>
<dbReference type="OrthoDB" id="6040356at2759"/>
<dbReference type="SMART" id="SM00198">
    <property type="entry name" value="SCP"/>
    <property type="match status" value="1"/>
</dbReference>
<protein>
    <submittedName>
        <fullName evidence="1">Uncharacterized protein</fullName>
    </submittedName>
</protein>